<feature type="region of interest" description="Disordered" evidence="1">
    <location>
        <begin position="18"/>
        <end position="38"/>
    </location>
</feature>
<keyword evidence="3" id="KW-1185">Reference proteome</keyword>
<proteinExistence type="predicted"/>
<evidence type="ECO:0000313" key="2">
    <source>
        <dbReference type="EMBL" id="KAB1252750.1"/>
    </source>
</evidence>
<evidence type="ECO:0000313" key="3">
    <source>
        <dbReference type="Proteomes" id="UP000299084"/>
    </source>
</evidence>
<feature type="compositionally biased region" description="Low complexity" evidence="1">
    <location>
        <begin position="930"/>
        <end position="939"/>
    </location>
</feature>
<feature type="region of interest" description="Disordered" evidence="1">
    <location>
        <begin position="310"/>
        <end position="339"/>
    </location>
</feature>
<organism evidence="2 3">
    <name type="scientific">Camelus dromedarius</name>
    <name type="common">Dromedary</name>
    <name type="synonym">Arabian camel</name>
    <dbReference type="NCBI Taxonomy" id="9838"/>
    <lineage>
        <taxon>Eukaryota</taxon>
        <taxon>Metazoa</taxon>
        <taxon>Chordata</taxon>
        <taxon>Craniata</taxon>
        <taxon>Vertebrata</taxon>
        <taxon>Euteleostomi</taxon>
        <taxon>Mammalia</taxon>
        <taxon>Eutheria</taxon>
        <taxon>Laurasiatheria</taxon>
        <taxon>Artiodactyla</taxon>
        <taxon>Tylopoda</taxon>
        <taxon>Camelidae</taxon>
        <taxon>Camelus</taxon>
    </lineage>
</organism>
<feature type="compositionally biased region" description="Basic and acidic residues" evidence="1">
    <location>
        <begin position="887"/>
        <end position="905"/>
    </location>
</feature>
<evidence type="ECO:0000256" key="1">
    <source>
        <dbReference type="SAM" id="MobiDB-lite"/>
    </source>
</evidence>
<feature type="region of interest" description="Disordered" evidence="1">
    <location>
        <begin position="494"/>
        <end position="539"/>
    </location>
</feature>
<accession>A0A5N4C1L0</accession>
<protein>
    <submittedName>
        <fullName evidence="2">Uncharacterized protein</fullName>
    </submittedName>
</protein>
<reference evidence="2 3" key="1">
    <citation type="journal article" date="2019" name="Mol. Ecol. Resour.">
        <title>Improving Illumina assemblies with Hi-C and long reads: an example with the North African dromedary.</title>
        <authorList>
            <person name="Elbers J.P."/>
            <person name="Rogers M.F."/>
            <person name="Perelman P.L."/>
            <person name="Proskuryakova A.A."/>
            <person name="Serdyukova N.A."/>
            <person name="Johnson W.E."/>
            <person name="Horin P."/>
            <person name="Corander J."/>
            <person name="Murphy D."/>
            <person name="Burger P.A."/>
        </authorList>
    </citation>
    <scope>NUCLEOTIDE SEQUENCE [LARGE SCALE GENOMIC DNA]</scope>
    <source>
        <strain evidence="2">Drom800</strain>
        <tissue evidence="2">Blood</tissue>
    </source>
</reference>
<feature type="region of interest" description="Disordered" evidence="1">
    <location>
        <begin position="695"/>
        <end position="753"/>
    </location>
</feature>
<feature type="region of interest" description="Disordered" evidence="1">
    <location>
        <begin position="237"/>
        <end position="275"/>
    </location>
</feature>
<gene>
    <name evidence="2" type="ORF">Cadr_000003699</name>
</gene>
<feature type="region of interest" description="Disordered" evidence="1">
    <location>
        <begin position="392"/>
        <end position="419"/>
    </location>
</feature>
<dbReference type="EMBL" id="JWIN03000037">
    <property type="protein sequence ID" value="KAB1252750.1"/>
    <property type="molecule type" value="Genomic_DNA"/>
</dbReference>
<name>A0A5N4C1L0_CAMDR</name>
<dbReference type="AlphaFoldDB" id="A0A5N4C1L0"/>
<feature type="region of interest" description="Disordered" evidence="1">
    <location>
        <begin position="887"/>
        <end position="955"/>
    </location>
</feature>
<comment type="caution">
    <text evidence="2">The sequence shown here is derived from an EMBL/GenBank/DDBJ whole genome shotgun (WGS) entry which is preliminary data.</text>
</comment>
<dbReference type="Proteomes" id="UP000299084">
    <property type="component" value="Unassembled WGS sequence"/>
</dbReference>
<sequence length="1134" mass="120431">MKSVLLLGTLPPPYEEGRASLPKRWGSISSQRQAADTRPLTAGAAVTLVETQTAPMRLHQGTRGRWTLGLVLSLDWNEEGRVWAQPGPSQTVQAPRGGVLAFEIALTPGQWGQDRVKQLHWTVIRLSTEVLQDIQEGLFRGWGPGLGAGDCIRSQVGCRGGRSGEISGPTATLQDSLWDLGPSLCPQLLIRRPGQVALPTTKTVPRVVQRQGWRTGFPVIGVRCKCAQCCSEGQHEEFARPPPVTHHPQPAFLPLGSPPAPSLGTGPSPWSHERGSPSPAVLAWLVVGPEPEAGHTQLLMDARRGLQSSDRPYVAGQLGPGSKKPRSPSPEAQRAKTRRPGHYWAQTAVSLLRYWASLAVWVMEPRTMLCCVPLTAGPGSCPPPCVEVGVTQPAPSPGDRAGDPRSQADPGPQVAAGESGLMWGTCVGPVTREQGRGRTEEAVGCHSQGPGYDLVAWRKGRCWMAGDAFSPPLPLICIPSGWVLNPPWNDGVWGGRRSERPQRPNGSDPHVQARAEGPCHLSSRMSTSSPGGTVARPGLAHYVSPRPRWERNAPGTDFPALPPSCSLLNTLGRDRCIHTGTPAFPSDSHKACLHLFQNLKNRSLTKSAQLRMTRSPDTRDPLTPHLTPASCVWVLVPPPSPDPEDSTRTQGTFLVPLHCPSSLEQNTSQELGNYPPWPQATAACWPVRIVLPAEEEGPSPSRKRKDPSSWEKPDPSCPEHSASTSQQAPQAGPYSHSATGFPEGALRDGDPLPTALCPRGCPLGLSPTVTHLERIPAPAVLRAASDITGVVVTHDQVLPGEVVTEVGGPHPGAWCHCPVAAVSRSAGTACWPAGRLGDVRNCTTSAPHHSSPGPGSWTRTWAGLLQVGTLATFMQSLQRHGPTLHRVQEERKALAENSEAAEKYPKNLPCTSMGHGPPKDAHPSPKPHLAGAQAAAATADGKPIVRPGQPGGAARVPRAEQAGVGQALTCQGPVVSCRALSGGRKKRGLQVTKEQQWLLTSGAWMPAWGCQQHLEEEAEEGTVNPVGRAVLPRAWGPDTGPGPCSHELALCTCHLPMCSPAGAGGAGSQLPGHVLSHLGLGDSSGQPRPGPQSTWASDVLIWMDRLARPLCSGPACKPRGDHGGHSHSGPLWPL</sequence>